<dbReference type="InterPro" id="IPR002320">
    <property type="entry name" value="Thr-tRNA-ligase_IIa"/>
</dbReference>
<dbReference type="CDD" id="cd00860">
    <property type="entry name" value="ThrRS_anticodon"/>
    <property type="match status" value="1"/>
</dbReference>
<organism evidence="15 16">
    <name type="scientific">Thermodesulfobacterium commune DSM 2178</name>
    <dbReference type="NCBI Taxonomy" id="289377"/>
    <lineage>
        <taxon>Bacteria</taxon>
        <taxon>Pseudomonadati</taxon>
        <taxon>Thermodesulfobacteriota</taxon>
        <taxon>Thermodesulfobacteria</taxon>
        <taxon>Thermodesulfobacteriales</taxon>
        <taxon>Thermodesulfobacteriaceae</taxon>
        <taxon>Thermodesulfobacterium</taxon>
    </lineage>
</organism>
<comment type="catalytic activity">
    <reaction evidence="12 13">
        <text>tRNA(Thr) + L-threonine + ATP = L-threonyl-tRNA(Thr) + AMP + diphosphate + H(+)</text>
        <dbReference type="Rhea" id="RHEA:24624"/>
        <dbReference type="Rhea" id="RHEA-COMP:9670"/>
        <dbReference type="Rhea" id="RHEA-COMP:9704"/>
        <dbReference type="ChEBI" id="CHEBI:15378"/>
        <dbReference type="ChEBI" id="CHEBI:30616"/>
        <dbReference type="ChEBI" id="CHEBI:33019"/>
        <dbReference type="ChEBI" id="CHEBI:57926"/>
        <dbReference type="ChEBI" id="CHEBI:78442"/>
        <dbReference type="ChEBI" id="CHEBI:78534"/>
        <dbReference type="ChEBI" id="CHEBI:456215"/>
        <dbReference type="EC" id="6.1.1.3"/>
    </reaction>
</comment>
<dbReference type="GO" id="GO:0006435">
    <property type="term" value="P:threonyl-tRNA aminoacylation"/>
    <property type="evidence" value="ECO:0007669"/>
    <property type="project" value="UniProtKB-UniRule"/>
</dbReference>
<dbReference type="FunFam" id="3.30.930.10:FF:000002">
    <property type="entry name" value="Threonine--tRNA ligase"/>
    <property type="match status" value="1"/>
</dbReference>
<dbReference type="OrthoDB" id="9802304at2"/>
<dbReference type="GO" id="GO:0000049">
    <property type="term" value="F:tRNA binding"/>
    <property type="evidence" value="ECO:0007669"/>
    <property type="project" value="UniProtKB-KW"/>
</dbReference>
<evidence type="ECO:0000256" key="2">
    <source>
        <dbReference type="ARBA" id="ARBA00022490"/>
    </source>
</evidence>
<dbReference type="STRING" id="289377.HL41_03425"/>
<dbReference type="eggNOG" id="COG0441">
    <property type="taxonomic scope" value="Bacteria"/>
</dbReference>
<protein>
    <recommendedName>
        <fullName evidence="13">Threonine--tRNA ligase</fullName>
        <ecNumber evidence="13">6.1.1.3</ecNumber>
    </recommendedName>
    <alternativeName>
        <fullName evidence="13">Threonyl-tRNA synthetase</fullName>
        <shortName evidence="13">ThrRS</shortName>
    </alternativeName>
</protein>
<dbReference type="Proteomes" id="UP000028481">
    <property type="component" value="Chromosome"/>
</dbReference>
<dbReference type="InterPro" id="IPR045864">
    <property type="entry name" value="aa-tRNA-synth_II/BPL/LPL"/>
</dbReference>
<feature type="binding site" evidence="13">
    <location>
        <position position="516"/>
    </location>
    <ligand>
        <name>Zn(2+)</name>
        <dbReference type="ChEBI" id="CHEBI:29105"/>
        <note>catalytic</note>
    </ligand>
</feature>
<dbReference type="PaxDb" id="289377-HL41_03425"/>
<dbReference type="InterPro" id="IPR002314">
    <property type="entry name" value="aa-tRNA-synt_IIb"/>
</dbReference>
<dbReference type="PRINTS" id="PR01047">
    <property type="entry name" value="TRNASYNTHTHR"/>
</dbReference>
<evidence type="ECO:0000256" key="13">
    <source>
        <dbReference type="HAMAP-Rule" id="MF_00184"/>
    </source>
</evidence>
<evidence type="ECO:0000256" key="3">
    <source>
        <dbReference type="ARBA" id="ARBA00022555"/>
    </source>
</evidence>
<comment type="subcellular location">
    <subcellularLocation>
        <location evidence="13">Cytoplasm</location>
    </subcellularLocation>
</comment>
<dbReference type="InterPro" id="IPR004154">
    <property type="entry name" value="Anticodon-bd"/>
</dbReference>
<comment type="caution">
    <text evidence="13">Lacks conserved residue(s) required for the propagation of feature annotation.</text>
</comment>
<dbReference type="SUPFAM" id="SSF55681">
    <property type="entry name" value="Class II aaRS and biotin synthetases"/>
    <property type="match status" value="1"/>
</dbReference>
<dbReference type="PANTHER" id="PTHR11451">
    <property type="entry name" value="THREONINE-TRNA LIGASE"/>
    <property type="match status" value="1"/>
</dbReference>
<dbReference type="FunFam" id="3.30.54.20:FF:000002">
    <property type="entry name" value="Threonine--tRNA ligase"/>
    <property type="match status" value="1"/>
</dbReference>
<keyword evidence="4 13" id="KW-0436">Ligase</keyword>
<dbReference type="NCBIfam" id="TIGR00418">
    <property type="entry name" value="thrS"/>
    <property type="match status" value="1"/>
</dbReference>
<dbReference type="EMBL" id="CP008796">
    <property type="protein sequence ID" value="AIH03908.1"/>
    <property type="molecule type" value="Genomic_DNA"/>
</dbReference>
<evidence type="ECO:0000256" key="7">
    <source>
        <dbReference type="ARBA" id="ARBA00022833"/>
    </source>
</evidence>
<evidence type="ECO:0000256" key="6">
    <source>
        <dbReference type="ARBA" id="ARBA00022741"/>
    </source>
</evidence>
<dbReference type="PANTHER" id="PTHR11451:SF44">
    <property type="entry name" value="THREONINE--TRNA LIGASE, CHLOROPLASTIC_MITOCHONDRIAL 2"/>
    <property type="match status" value="1"/>
</dbReference>
<evidence type="ECO:0000313" key="16">
    <source>
        <dbReference type="Proteomes" id="UP000028481"/>
    </source>
</evidence>
<keyword evidence="5 13" id="KW-0479">Metal-binding</keyword>
<dbReference type="InterPro" id="IPR006195">
    <property type="entry name" value="aa-tRNA-synth_II"/>
</dbReference>
<dbReference type="Gene3D" id="3.30.54.20">
    <property type="match status" value="1"/>
</dbReference>
<sequence length="647" mass="75929">MKIVIQDIGEFDLQPGQPLKRILSEIKKVVKKLPVGFKFQEEYLDWHTPVTSSLGNGELVELIPIYPDDKEALWFLRHTASHVLAQAVKELFPEAKLGIGPAIEDGFYYDIYYTRPFNEEDLEKIEKKVKEIIQKRLPLERREISKEEAEKLFSSLKEEFKLELIKEINEDTVSIYSQGDFVDFCKGPHVLSTGDIKAVKLLSVSGAYWRGDEKNPMLWRIYGTAFFSKEELEEHLKRLEEIKKRDHRKLGKELELFTIEEEIGPGLVIWLPKGAVVRNLIENFWKEEHFKRGYQLLYTPHIALRDLWKVSGHLDFYAENMFPPMELENRAYQLKPMNCPFHIYVYNQKRRSYREFPIRFCELGTVYRFERSGVLHGLLRVRGFTQDDAHIFCREDQLEEELTNVLDLVIYFLKVFGFHEYKIFVSTRPEKFVGDPKVWDKAEEALKKALEKKGLSYEIDPGEGVFYGPKIDLKIKDVLGRFWQCSTIQVDFNLPERFDLVYVGEDNKFYRPIMVHRALLGSLERFLGILIENYAGAFPFWISPVQVKVLTITDRTIPYAEKVAQALENAGFRVERDFRSEKLNYKIRIAQQEKVPYMVILGDKEEENQVVSLRSRTGEVLNNLSLEDLISKLKTENQPYYQLNERS</sequence>
<evidence type="ECO:0000313" key="15">
    <source>
        <dbReference type="EMBL" id="AIH03908.1"/>
    </source>
</evidence>
<comment type="subunit">
    <text evidence="13">Homodimer.</text>
</comment>
<evidence type="ECO:0000256" key="11">
    <source>
        <dbReference type="ARBA" id="ARBA00023146"/>
    </source>
</evidence>
<dbReference type="FunFam" id="3.40.50.800:FF:000001">
    <property type="entry name" value="Threonine--tRNA ligase"/>
    <property type="match status" value="1"/>
</dbReference>
<dbReference type="EC" id="6.1.1.3" evidence="13"/>
<keyword evidence="16" id="KW-1185">Reference proteome</keyword>
<evidence type="ECO:0000256" key="5">
    <source>
        <dbReference type="ARBA" id="ARBA00022723"/>
    </source>
</evidence>
<reference evidence="15 16" key="1">
    <citation type="journal article" date="2015" name="Genome Announc.">
        <title>Genome Sequence of a Sulfate-Reducing Thermophilic Bacterium, Thermodesulfobacterium commune DSM 2178T (Phylum Thermodesulfobacteria).</title>
        <authorList>
            <person name="Bhatnagar S."/>
            <person name="Badger J.H."/>
            <person name="Madupu R."/>
            <person name="Khouri H.M."/>
            <person name="O'Connor E.M."/>
            <person name="Robb F.T."/>
            <person name="Ward N.L."/>
            <person name="Eisen J.A."/>
        </authorList>
    </citation>
    <scope>NUCLEOTIDE SEQUENCE [LARGE SCALE GENOMIC DNA]</scope>
    <source>
        <strain evidence="15 16">DSM 2178</strain>
    </source>
</reference>
<keyword evidence="3 13" id="KW-0820">tRNA-binding</keyword>
<dbReference type="Pfam" id="PF03129">
    <property type="entry name" value="HGTP_anticodon"/>
    <property type="match status" value="1"/>
</dbReference>
<feature type="domain" description="Aminoacyl-transfer RNA synthetases class-II family profile" evidence="14">
    <location>
        <begin position="246"/>
        <end position="539"/>
    </location>
</feature>
<keyword evidence="10 13" id="KW-0648">Protein biosynthesis</keyword>
<dbReference type="Gene3D" id="3.30.930.10">
    <property type="entry name" value="Bira Bifunctional Protein, Domain 2"/>
    <property type="match status" value="1"/>
</dbReference>
<comment type="cofactor">
    <cofactor evidence="13">
        <name>Zn(2+)</name>
        <dbReference type="ChEBI" id="CHEBI:29105"/>
    </cofactor>
    <text evidence="13">Binds 1 zinc ion per subunit.</text>
</comment>
<evidence type="ECO:0000256" key="12">
    <source>
        <dbReference type="ARBA" id="ARBA00049515"/>
    </source>
</evidence>
<dbReference type="InterPro" id="IPR036621">
    <property type="entry name" value="Anticodon-bd_dom_sf"/>
</dbReference>
<dbReference type="PROSITE" id="PS50862">
    <property type="entry name" value="AA_TRNA_LIGASE_II"/>
    <property type="match status" value="1"/>
</dbReference>
<evidence type="ECO:0000256" key="8">
    <source>
        <dbReference type="ARBA" id="ARBA00022840"/>
    </source>
</evidence>
<dbReference type="HAMAP" id="MF_00184">
    <property type="entry name" value="Thr_tRNA_synth"/>
    <property type="match status" value="1"/>
</dbReference>
<dbReference type="GO" id="GO:0004829">
    <property type="term" value="F:threonine-tRNA ligase activity"/>
    <property type="evidence" value="ECO:0007669"/>
    <property type="project" value="UniProtKB-UniRule"/>
</dbReference>
<keyword evidence="11 13" id="KW-0030">Aminoacyl-tRNA synthetase</keyword>
<dbReference type="HOGENOM" id="CLU_008554_0_1_0"/>
<dbReference type="CDD" id="cd00771">
    <property type="entry name" value="ThrRS_core"/>
    <property type="match status" value="1"/>
</dbReference>
<comment type="similarity">
    <text evidence="1 13">Belongs to the class-II aminoacyl-tRNA synthetase family.</text>
</comment>
<dbReference type="Pfam" id="PF07973">
    <property type="entry name" value="tRNA_SAD"/>
    <property type="match status" value="1"/>
</dbReference>
<feature type="binding site" evidence="13">
    <location>
        <position position="339"/>
    </location>
    <ligand>
        <name>Zn(2+)</name>
        <dbReference type="ChEBI" id="CHEBI:29105"/>
        <note>catalytic</note>
    </ligand>
</feature>
<gene>
    <name evidence="13" type="primary">thrS</name>
    <name evidence="15" type="ORF">HL41_03425</name>
</gene>
<dbReference type="GO" id="GO:0046872">
    <property type="term" value="F:metal ion binding"/>
    <property type="evidence" value="ECO:0007669"/>
    <property type="project" value="UniProtKB-KW"/>
</dbReference>
<accession>A0A075WU35</accession>
<dbReference type="RefSeq" id="WP_038060409.1">
    <property type="nucleotide sequence ID" value="NZ_CP008796.1"/>
</dbReference>
<evidence type="ECO:0000256" key="9">
    <source>
        <dbReference type="ARBA" id="ARBA00022884"/>
    </source>
</evidence>
<feature type="binding site" evidence="13">
    <location>
        <position position="390"/>
    </location>
    <ligand>
        <name>Zn(2+)</name>
        <dbReference type="ChEBI" id="CHEBI:29105"/>
        <note>catalytic</note>
    </ligand>
</feature>
<keyword evidence="7 13" id="KW-0862">Zinc</keyword>
<dbReference type="InterPro" id="IPR047246">
    <property type="entry name" value="ThrRS_anticodon"/>
</dbReference>
<proteinExistence type="inferred from homology"/>
<evidence type="ECO:0000256" key="10">
    <source>
        <dbReference type="ARBA" id="ARBA00022917"/>
    </source>
</evidence>
<dbReference type="GO" id="GO:0005524">
    <property type="term" value="F:ATP binding"/>
    <property type="evidence" value="ECO:0007669"/>
    <property type="project" value="UniProtKB-UniRule"/>
</dbReference>
<keyword evidence="6 13" id="KW-0547">Nucleotide-binding</keyword>
<dbReference type="InterPro" id="IPR012947">
    <property type="entry name" value="tRNA_SAD"/>
</dbReference>
<dbReference type="AlphaFoldDB" id="A0A075WU35"/>
<dbReference type="InterPro" id="IPR033728">
    <property type="entry name" value="ThrRS_core"/>
</dbReference>
<dbReference type="SUPFAM" id="SSF55186">
    <property type="entry name" value="ThrRS/AlaRS common domain"/>
    <property type="match status" value="1"/>
</dbReference>
<name>A0A075WU35_9BACT</name>
<dbReference type="Gene3D" id="3.30.980.10">
    <property type="entry name" value="Threonyl-trna Synthetase, Chain A, domain 2"/>
    <property type="match status" value="1"/>
</dbReference>
<keyword evidence="2 13" id="KW-0963">Cytoplasm</keyword>
<dbReference type="InterPro" id="IPR018163">
    <property type="entry name" value="Thr/Ala-tRNA-synth_IIc_edit"/>
</dbReference>
<dbReference type="Pfam" id="PF00587">
    <property type="entry name" value="tRNA-synt_2b"/>
    <property type="match status" value="1"/>
</dbReference>
<evidence type="ECO:0000256" key="4">
    <source>
        <dbReference type="ARBA" id="ARBA00022598"/>
    </source>
</evidence>
<dbReference type="SMART" id="SM00863">
    <property type="entry name" value="tRNA_SAD"/>
    <property type="match status" value="1"/>
</dbReference>
<dbReference type="Gene3D" id="3.40.50.800">
    <property type="entry name" value="Anticodon-binding domain"/>
    <property type="match status" value="1"/>
</dbReference>
<keyword evidence="9 13" id="KW-0694">RNA-binding</keyword>
<evidence type="ECO:0000256" key="1">
    <source>
        <dbReference type="ARBA" id="ARBA00008226"/>
    </source>
</evidence>
<dbReference type="GO" id="GO:0005737">
    <property type="term" value="C:cytoplasm"/>
    <property type="evidence" value="ECO:0007669"/>
    <property type="project" value="UniProtKB-SubCell"/>
</dbReference>
<evidence type="ECO:0000259" key="14">
    <source>
        <dbReference type="PROSITE" id="PS50862"/>
    </source>
</evidence>
<dbReference type="SUPFAM" id="SSF52954">
    <property type="entry name" value="Class II aaRS ABD-related"/>
    <property type="match status" value="1"/>
</dbReference>
<dbReference type="KEGG" id="tcm:HL41_03425"/>
<keyword evidence="8 13" id="KW-0067">ATP-binding</keyword>
<dbReference type="FunFam" id="3.30.980.10:FF:000005">
    <property type="entry name" value="Threonyl-tRNA synthetase, mitochondrial"/>
    <property type="match status" value="1"/>
</dbReference>